<dbReference type="PANTHER" id="PTHR21532">
    <property type="entry name" value="PHOSPHODIESTERASE HL"/>
    <property type="match status" value="1"/>
</dbReference>
<sequence length="382" mass="44186">MTTLAKLREKYRVGDIRRSYRKYSIGTSVRIHNDVRNNPGEMNDKDDSAWVFDSLIGFLQGPIWSSPLLSFIEEKSLVFEANTEDCEEYRKIYQEYKNLVDLLLGCFMEDMGITPEQFEHACTVNRDTKIPIHFQQNLFEQIWAANEYEIFKRMMIQKNLELQLQALNMIEQKYGLTPASLVYETDGFLDDELVMEDLIQKRVLEDQSEEEPGISSGTTLIAEHERLAAEYHNERALLEEALRRSKDDSRNTSDDESTEEVECATISAEKKPLDKLQLRKNEPLKPIPTLKKKSDEDEMNAEDIKKRQEYLKARRDKLVALKKEARSHQLEMNKTRPSSARTVAEATLKGEQELEAAQAIDPSILQVRRALAARLKAEVVHK</sequence>
<dbReference type="Gene3D" id="1.20.1520.10">
    <property type="entry name" value="ADP-ribosylation factor-like 2-binding protein, domain"/>
    <property type="match status" value="1"/>
</dbReference>
<keyword evidence="5" id="KW-0963">Cytoplasm</keyword>
<dbReference type="AlphaFoldDB" id="A0A195EKM3"/>
<gene>
    <name evidence="12" type="ORF">ALC57_01783</name>
</gene>
<dbReference type="InterPro" id="IPR023379">
    <property type="entry name" value="BART_dom"/>
</dbReference>
<organism evidence="12 13">
    <name type="scientific">Trachymyrmex cornetzi</name>
    <dbReference type="NCBI Taxonomy" id="471704"/>
    <lineage>
        <taxon>Eukaryota</taxon>
        <taxon>Metazoa</taxon>
        <taxon>Ecdysozoa</taxon>
        <taxon>Arthropoda</taxon>
        <taxon>Hexapoda</taxon>
        <taxon>Insecta</taxon>
        <taxon>Pterygota</taxon>
        <taxon>Neoptera</taxon>
        <taxon>Endopterygota</taxon>
        <taxon>Hymenoptera</taxon>
        <taxon>Apocrita</taxon>
        <taxon>Aculeata</taxon>
        <taxon>Formicoidea</taxon>
        <taxon>Formicidae</taxon>
        <taxon>Myrmicinae</taxon>
        <taxon>Trachymyrmex</taxon>
    </lineage>
</organism>
<evidence type="ECO:0000256" key="5">
    <source>
        <dbReference type="ARBA" id="ARBA00022490"/>
    </source>
</evidence>
<proteinExistence type="inferred from homology"/>
<comment type="similarity">
    <text evidence="3">Belongs to the CFAP36 family.</text>
</comment>
<feature type="compositionally biased region" description="Basic and acidic residues" evidence="10">
    <location>
        <begin position="242"/>
        <end position="253"/>
    </location>
</feature>
<accession>A0A195EKM3</accession>
<protein>
    <recommendedName>
        <fullName evidence="4">Cilia- and flagella-associated protein 36</fullName>
    </recommendedName>
    <alternativeName>
        <fullName evidence="9">Coiled-coil domain-containing protein 104</fullName>
    </alternativeName>
</protein>
<dbReference type="PANTHER" id="PTHR21532:SF0">
    <property type="entry name" value="CILIA- AND FLAGELLA-ASSOCIATED PROTEIN 36"/>
    <property type="match status" value="1"/>
</dbReference>
<dbReference type="Proteomes" id="UP000078492">
    <property type="component" value="Unassembled WGS sequence"/>
</dbReference>
<dbReference type="EMBL" id="KQ978739">
    <property type="protein sequence ID" value="KYN28820.1"/>
    <property type="molecule type" value="Genomic_DNA"/>
</dbReference>
<evidence type="ECO:0000259" key="11">
    <source>
        <dbReference type="Pfam" id="PF11527"/>
    </source>
</evidence>
<feature type="domain" description="BART" evidence="11">
    <location>
        <begin position="48"/>
        <end position="163"/>
    </location>
</feature>
<evidence type="ECO:0000313" key="12">
    <source>
        <dbReference type="EMBL" id="KYN28820.1"/>
    </source>
</evidence>
<name>A0A195EKM3_9HYME</name>
<feature type="region of interest" description="Disordered" evidence="10">
    <location>
        <begin position="242"/>
        <end position="267"/>
    </location>
</feature>
<evidence type="ECO:0000256" key="7">
    <source>
        <dbReference type="ARBA" id="ARBA00023069"/>
    </source>
</evidence>
<dbReference type="Pfam" id="PF11527">
    <property type="entry name" value="ARL2_Bind_BART"/>
    <property type="match status" value="1"/>
</dbReference>
<evidence type="ECO:0000256" key="1">
    <source>
        <dbReference type="ARBA" id="ARBA00004138"/>
    </source>
</evidence>
<evidence type="ECO:0000256" key="6">
    <source>
        <dbReference type="ARBA" id="ARBA00023054"/>
    </source>
</evidence>
<dbReference type="GO" id="GO:0005930">
    <property type="term" value="C:axoneme"/>
    <property type="evidence" value="ECO:0007669"/>
    <property type="project" value="TreeGrafter"/>
</dbReference>
<evidence type="ECO:0000256" key="2">
    <source>
        <dbReference type="ARBA" id="ARBA00004496"/>
    </source>
</evidence>
<evidence type="ECO:0000313" key="13">
    <source>
        <dbReference type="Proteomes" id="UP000078492"/>
    </source>
</evidence>
<comment type="subcellular location">
    <subcellularLocation>
        <location evidence="1">Cell projection</location>
        <location evidence="1">Cilium</location>
    </subcellularLocation>
    <subcellularLocation>
        <location evidence="2">Cytoplasm</location>
    </subcellularLocation>
</comment>
<dbReference type="STRING" id="471704.A0A195EKM3"/>
<keyword evidence="13" id="KW-1185">Reference proteome</keyword>
<dbReference type="GO" id="GO:0097546">
    <property type="term" value="C:ciliary base"/>
    <property type="evidence" value="ECO:0007669"/>
    <property type="project" value="TreeGrafter"/>
</dbReference>
<reference evidence="12 13" key="1">
    <citation type="submission" date="2015-09" db="EMBL/GenBank/DDBJ databases">
        <title>Trachymyrmex cornetzi WGS genome.</title>
        <authorList>
            <person name="Nygaard S."/>
            <person name="Hu H."/>
            <person name="Boomsma J."/>
            <person name="Zhang G."/>
        </authorList>
    </citation>
    <scope>NUCLEOTIDE SEQUENCE [LARGE SCALE GENOMIC DNA]</scope>
    <source>
        <strain evidence="12">Tcor2-1</strain>
        <tissue evidence="12">Whole body</tissue>
    </source>
</reference>
<dbReference type="InterPro" id="IPR042541">
    <property type="entry name" value="BART_sf"/>
</dbReference>
<keyword evidence="7" id="KW-0969">Cilium</keyword>
<evidence type="ECO:0000256" key="9">
    <source>
        <dbReference type="ARBA" id="ARBA00031593"/>
    </source>
</evidence>
<evidence type="ECO:0000256" key="4">
    <source>
        <dbReference type="ARBA" id="ARBA00021815"/>
    </source>
</evidence>
<keyword evidence="6" id="KW-0175">Coiled coil</keyword>
<evidence type="ECO:0000256" key="8">
    <source>
        <dbReference type="ARBA" id="ARBA00023273"/>
    </source>
</evidence>
<evidence type="ECO:0000256" key="10">
    <source>
        <dbReference type="SAM" id="MobiDB-lite"/>
    </source>
</evidence>
<keyword evidence="8" id="KW-0966">Cell projection</keyword>
<dbReference type="InterPro" id="IPR038888">
    <property type="entry name" value="CFAP36"/>
</dbReference>
<evidence type="ECO:0000256" key="3">
    <source>
        <dbReference type="ARBA" id="ARBA00007460"/>
    </source>
</evidence>